<keyword evidence="2" id="KW-0449">Lipoprotein</keyword>
<dbReference type="EMBL" id="FCNY02000003">
    <property type="protein sequence ID" value="SAL24876.1"/>
    <property type="molecule type" value="Genomic_DNA"/>
</dbReference>
<evidence type="ECO:0000256" key="1">
    <source>
        <dbReference type="SAM" id="SignalP"/>
    </source>
</evidence>
<keyword evidence="1" id="KW-0732">Signal</keyword>
<name>A0A158FYH1_CABCO</name>
<dbReference type="RefSeq" id="WP_052485863.1">
    <property type="nucleotide sequence ID" value="NZ_AP014579.1"/>
</dbReference>
<sequence length="163" mass="18884">MRPLLACAIVLALTACAQPEQRVQTGMDQQAIIAKLGPPKETYDLPNGGKRLMWPTQPMGSTTTAVDLDAKGNAISVRQVLQENEFYRAEVNKWTRNDVMVAFGRPFETAYFKRMDREVWSYRYMENNINHMIFNFYFDPQGVLRQTQKQPDPKFDPSQRNKF</sequence>
<accession>A0A158FYH1</accession>
<evidence type="ECO:0000313" key="3">
    <source>
        <dbReference type="Proteomes" id="UP000054740"/>
    </source>
</evidence>
<feature type="chain" id="PRO_5011118145" evidence="1">
    <location>
        <begin position="18"/>
        <end position="163"/>
    </location>
</feature>
<evidence type="ECO:0000313" key="2">
    <source>
        <dbReference type="EMBL" id="SAL24876.1"/>
    </source>
</evidence>
<dbReference type="Proteomes" id="UP000054740">
    <property type="component" value="Unassembled WGS sequence"/>
</dbReference>
<reference evidence="3" key="1">
    <citation type="submission" date="2016-01" db="EMBL/GenBank/DDBJ databases">
        <authorList>
            <person name="Peeters C."/>
        </authorList>
    </citation>
    <scope>NUCLEOTIDE SEQUENCE [LARGE SCALE GENOMIC DNA]</scope>
</reference>
<feature type="signal peptide" evidence="1">
    <location>
        <begin position="1"/>
        <end position="17"/>
    </location>
</feature>
<gene>
    <name evidence="2" type="ORF">AWB70_01367</name>
</gene>
<proteinExistence type="predicted"/>
<dbReference type="PROSITE" id="PS51257">
    <property type="entry name" value="PROKAR_LIPOPROTEIN"/>
    <property type="match status" value="1"/>
</dbReference>
<dbReference type="AlphaFoldDB" id="A0A158FYH1"/>
<organism evidence="2 3">
    <name type="scientific">Caballeronia cordobensis</name>
    <name type="common">Burkholderia cordobensis</name>
    <dbReference type="NCBI Taxonomy" id="1353886"/>
    <lineage>
        <taxon>Bacteria</taxon>
        <taxon>Pseudomonadati</taxon>
        <taxon>Pseudomonadota</taxon>
        <taxon>Betaproteobacteria</taxon>
        <taxon>Burkholderiales</taxon>
        <taxon>Burkholderiaceae</taxon>
        <taxon>Caballeronia</taxon>
    </lineage>
</organism>
<protein>
    <submittedName>
        <fullName evidence="2">Lipoprotein</fullName>
    </submittedName>
</protein>
<keyword evidence="3" id="KW-1185">Reference proteome</keyword>